<dbReference type="InterPro" id="IPR029063">
    <property type="entry name" value="SAM-dependent_MTases_sf"/>
</dbReference>
<protein>
    <recommendedName>
        <fullName evidence="1">Methyltransferase type 11 domain-containing protein</fullName>
    </recommendedName>
</protein>
<dbReference type="Gene3D" id="3.40.50.150">
    <property type="entry name" value="Vaccinia Virus protein VP39"/>
    <property type="match status" value="1"/>
</dbReference>
<comment type="caution">
    <text evidence="2">The sequence shown here is derived from an EMBL/GenBank/DDBJ whole genome shotgun (WGS) entry which is preliminary data.</text>
</comment>
<dbReference type="OrthoDB" id="3618at2759"/>
<dbReference type="PANTHER" id="PTHR43036">
    <property type="entry name" value="OSJNBB0011N17.9 PROTEIN"/>
    <property type="match status" value="1"/>
</dbReference>
<feature type="domain" description="Methyltransferase type 11" evidence="1">
    <location>
        <begin position="97"/>
        <end position="164"/>
    </location>
</feature>
<dbReference type="Proteomes" id="UP000247409">
    <property type="component" value="Unassembled WGS sequence"/>
</dbReference>
<accession>A0A2V3J6R3</accession>
<reference evidence="2 3" key="1">
    <citation type="journal article" date="2018" name="Mol. Biol. Evol.">
        <title>Analysis of the draft genome of the red seaweed Gracilariopsis chorda provides insights into genome size evolution in Rhodophyta.</title>
        <authorList>
            <person name="Lee J."/>
            <person name="Yang E.C."/>
            <person name="Graf L."/>
            <person name="Yang J.H."/>
            <person name="Qiu H."/>
            <person name="Zel Zion U."/>
            <person name="Chan C.X."/>
            <person name="Stephens T.G."/>
            <person name="Weber A.P.M."/>
            <person name="Boo G.H."/>
            <person name="Boo S.M."/>
            <person name="Kim K.M."/>
            <person name="Shin Y."/>
            <person name="Jung M."/>
            <person name="Lee S.J."/>
            <person name="Yim H.S."/>
            <person name="Lee J.H."/>
            <person name="Bhattacharya D."/>
            <person name="Yoon H.S."/>
        </authorList>
    </citation>
    <scope>NUCLEOTIDE SEQUENCE [LARGE SCALE GENOMIC DNA]</scope>
    <source>
        <strain evidence="2 3">SKKU-2015</strain>
        <tissue evidence="2">Whole body</tissue>
    </source>
</reference>
<dbReference type="GO" id="GO:0008757">
    <property type="term" value="F:S-adenosylmethionine-dependent methyltransferase activity"/>
    <property type="evidence" value="ECO:0007669"/>
    <property type="project" value="InterPro"/>
</dbReference>
<proteinExistence type="predicted"/>
<dbReference type="AlphaFoldDB" id="A0A2V3J6R3"/>
<organism evidence="2 3">
    <name type="scientific">Gracilariopsis chorda</name>
    <dbReference type="NCBI Taxonomy" id="448386"/>
    <lineage>
        <taxon>Eukaryota</taxon>
        <taxon>Rhodophyta</taxon>
        <taxon>Florideophyceae</taxon>
        <taxon>Rhodymeniophycidae</taxon>
        <taxon>Gracilariales</taxon>
        <taxon>Gracilariaceae</taxon>
        <taxon>Gracilariopsis</taxon>
    </lineage>
</organism>
<keyword evidence="3" id="KW-1185">Reference proteome</keyword>
<name>A0A2V3J6R3_9FLOR</name>
<dbReference type="InterPro" id="IPR013216">
    <property type="entry name" value="Methyltransf_11"/>
</dbReference>
<dbReference type="PANTHER" id="PTHR43036:SF2">
    <property type="entry name" value="OS04G0481300 PROTEIN"/>
    <property type="match status" value="1"/>
</dbReference>
<evidence type="ECO:0000259" key="1">
    <source>
        <dbReference type="Pfam" id="PF08241"/>
    </source>
</evidence>
<dbReference type="CDD" id="cd02440">
    <property type="entry name" value="AdoMet_MTases"/>
    <property type="match status" value="1"/>
</dbReference>
<evidence type="ECO:0000313" key="3">
    <source>
        <dbReference type="Proteomes" id="UP000247409"/>
    </source>
</evidence>
<dbReference type="SUPFAM" id="SSF53335">
    <property type="entry name" value="S-adenosyl-L-methionine-dependent methyltransferases"/>
    <property type="match status" value="1"/>
</dbReference>
<dbReference type="Pfam" id="PF08241">
    <property type="entry name" value="Methyltransf_11"/>
    <property type="match status" value="1"/>
</dbReference>
<gene>
    <name evidence="2" type="ORF">BWQ96_00474</name>
</gene>
<sequence>MSNRQTPSMERVLQRAQYPDQWPFSARDFSRADESSDSYFYLQPRVGVFHIDDQAVRALTRFYASNLPQRADLLDLCSSWVSHLPDNYEANSVTILGMNQDELDANTRATKRVVQDLNKHPTLPFADDSFDVVTNVVSVDYLTKPLEVFKEMGRVLRPGGKALISFSNRCFPTKAIDIWCRTSDMEHVFIVGCYFHYSGAFERARAHDLKPGLFGLSDPMYVVEATAK</sequence>
<evidence type="ECO:0000313" key="2">
    <source>
        <dbReference type="EMBL" id="PXF49822.1"/>
    </source>
</evidence>
<dbReference type="EMBL" id="NBIV01000002">
    <property type="protein sequence ID" value="PXF49822.1"/>
    <property type="molecule type" value="Genomic_DNA"/>
</dbReference>